<evidence type="ECO:0000313" key="3">
    <source>
        <dbReference type="Proteomes" id="UP001232584"/>
    </source>
</evidence>
<comment type="caution">
    <text evidence="2">The sequence shown here is derived from an EMBL/GenBank/DDBJ whole genome shotgun (WGS) entry which is preliminary data.</text>
</comment>
<reference evidence="2 3" key="1">
    <citation type="submission" date="2023-07" db="EMBL/GenBank/DDBJ databases">
        <title>Genomic Encyclopedia of Type Strains, Phase IV (KMG-IV): sequencing the most valuable type-strain genomes for metagenomic binning, comparative biology and taxonomic classification.</title>
        <authorList>
            <person name="Goeker M."/>
        </authorList>
    </citation>
    <scope>NUCLEOTIDE SEQUENCE [LARGE SCALE GENOMIC DNA]</scope>
    <source>
        <strain evidence="2 3">DSM 15049</strain>
    </source>
</reference>
<dbReference type="RefSeq" id="WP_307509932.1">
    <property type="nucleotide sequence ID" value="NZ_BAAACE010000030.1"/>
</dbReference>
<feature type="transmembrane region" description="Helical" evidence="1">
    <location>
        <begin position="76"/>
        <end position="99"/>
    </location>
</feature>
<keyword evidence="3" id="KW-1185">Reference proteome</keyword>
<feature type="transmembrane region" description="Helical" evidence="1">
    <location>
        <begin position="43"/>
        <end position="64"/>
    </location>
</feature>
<protein>
    <submittedName>
        <fullName evidence="2">Uncharacterized protein</fullName>
    </submittedName>
</protein>
<dbReference type="Proteomes" id="UP001232584">
    <property type="component" value="Unassembled WGS sequence"/>
</dbReference>
<dbReference type="EMBL" id="JAUSWG010000017">
    <property type="protein sequence ID" value="MDQ0558026.1"/>
    <property type="molecule type" value="Genomic_DNA"/>
</dbReference>
<evidence type="ECO:0000256" key="1">
    <source>
        <dbReference type="SAM" id="Phobius"/>
    </source>
</evidence>
<keyword evidence="1" id="KW-1133">Transmembrane helix</keyword>
<keyword evidence="1" id="KW-0812">Transmembrane</keyword>
<gene>
    <name evidence="2" type="ORF">QOZ92_003161</name>
</gene>
<organism evidence="2 3">
    <name type="scientific">Paraclostridium ghonii</name>
    <dbReference type="NCBI Taxonomy" id="29358"/>
    <lineage>
        <taxon>Bacteria</taxon>
        <taxon>Bacillati</taxon>
        <taxon>Bacillota</taxon>
        <taxon>Clostridia</taxon>
        <taxon>Peptostreptococcales</taxon>
        <taxon>Peptostreptococcaceae</taxon>
        <taxon>Paraclostridium</taxon>
    </lineage>
</organism>
<proteinExistence type="predicted"/>
<evidence type="ECO:0000313" key="2">
    <source>
        <dbReference type="EMBL" id="MDQ0558026.1"/>
    </source>
</evidence>
<keyword evidence="1" id="KW-0472">Membrane</keyword>
<accession>A0ABU0N4G9</accession>
<sequence length="109" mass="12828">MREYEELDKLLKSSLLCEKEPSQYLNENLKTNLRESILKEKEISIWWIPMAISFITGLMFFIGIKLFIDAYLIKIVLQYTSCIFVILNLILTFIGLKYFDLRKGAVINI</sequence>
<name>A0ABU0N4G9_9FIRM</name>